<dbReference type="PANTHER" id="PTHR34714">
    <property type="entry name" value="EGF-LIKE DOMAIN-CONTAINING PROTEIN"/>
    <property type="match status" value="1"/>
</dbReference>
<evidence type="ECO:0000313" key="1">
    <source>
        <dbReference type="EMBL" id="CAG8731995.1"/>
    </source>
</evidence>
<name>A0A9N9NF66_9GLOM</name>
<keyword evidence="2" id="KW-1185">Reference proteome</keyword>
<comment type="caution">
    <text evidence="1">The sequence shown here is derived from an EMBL/GenBank/DDBJ whole genome shotgun (WGS) entry which is preliminary data.</text>
</comment>
<organism evidence="1 2">
    <name type="scientific">Racocetra fulgida</name>
    <dbReference type="NCBI Taxonomy" id="60492"/>
    <lineage>
        <taxon>Eukaryota</taxon>
        <taxon>Fungi</taxon>
        <taxon>Fungi incertae sedis</taxon>
        <taxon>Mucoromycota</taxon>
        <taxon>Glomeromycotina</taxon>
        <taxon>Glomeromycetes</taxon>
        <taxon>Diversisporales</taxon>
        <taxon>Gigasporaceae</taxon>
        <taxon>Racocetra</taxon>
    </lineage>
</organism>
<dbReference type="PANTHER" id="PTHR34714:SF2">
    <property type="entry name" value="EGF-LIKE DOMAIN-CONTAINING PROTEIN"/>
    <property type="match status" value="1"/>
</dbReference>
<reference evidence="1" key="1">
    <citation type="submission" date="2021-06" db="EMBL/GenBank/DDBJ databases">
        <authorList>
            <person name="Kallberg Y."/>
            <person name="Tangrot J."/>
            <person name="Rosling A."/>
        </authorList>
    </citation>
    <scope>NUCLEOTIDE SEQUENCE</scope>
    <source>
        <strain evidence="1">IN212</strain>
    </source>
</reference>
<dbReference type="AlphaFoldDB" id="A0A9N9NF66"/>
<accession>A0A9N9NF66</accession>
<sequence length="734" mass="86389">AKMSKKFELESNKNIGSWKKLYEDVLAHFNIRFDPEPSPLQTELQTDVQIFESDLVIDLNELFKYPKNEINAQVIRIYGDVVQLSDNLEIQMLGSHGIILIVARLFEIKHGCQISIKYKEENNFQLLIYTMEMPSELIIKNEDKNPLTFKINSPNIGGLISLHSDEFKDIPDFASIILQKKPFSKILRFSLQIAIALFYDNRKVTRSILTWIIKINEQLKDNEEKEFEMTKKLYYRALRMLDHLNAFIEREKSEFTFVPRLNMENYKNHICQLLKFAKDYENEYKNVLKHEYNNKQKIKKLNYKLLDHNDITKMHEILKEKEKNALEEFKEGIDNWLKERKHAAQKELFLAILDLSVSVGKVVIQPGGVLNFVDTVKKVSKSVQDVIEHINIENIKALFKITNDDEVKKELEQANDINNKADKIKEITNKLKSNHDMAGELNKSAVEMSADEYLKSLIDFINLIDAHIEAKIEESERSKELSGIDLQVETCKKIEERLEQRIQLENDSQDDEIILLLFEHLIDIKYCMTLFMEKYRSAYKYWTLSESKLELSVIKEFNESVINKMFEDLDNAFNDRPRIKENTFEFKETYIDKFKQNSSVIIDIPLDCDELKNYARLRLHAFRIYLNGVGSINESIGLYISHSDTFADRDKNNNKYYFKSDPKREGFEYKVNKDHSAECDISEKYKIVFDNIYYKLEDKNYSFAPTPFSQWTISLYKDSKCDLSSLESIIIYLE</sequence>
<evidence type="ECO:0000313" key="2">
    <source>
        <dbReference type="Proteomes" id="UP000789396"/>
    </source>
</evidence>
<proteinExistence type="predicted"/>
<protein>
    <submittedName>
        <fullName evidence="1">3329_t:CDS:1</fullName>
    </submittedName>
</protein>
<gene>
    <name evidence="1" type="ORF">RFULGI_LOCUS12210</name>
</gene>
<feature type="non-terminal residue" evidence="1">
    <location>
        <position position="734"/>
    </location>
</feature>
<feature type="non-terminal residue" evidence="1">
    <location>
        <position position="1"/>
    </location>
</feature>
<dbReference type="EMBL" id="CAJVPZ010028654">
    <property type="protein sequence ID" value="CAG8731995.1"/>
    <property type="molecule type" value="Genomic_DNA"/>
</dbReference>
<dbReference type="Proteomes" id="UP000789396">
    <property type="component" value="Unassembled WGS sequence"/>
</dbReference>
<dbReference type="OrthoDB" id="2381789at2759"/>